<dbReference type="PROSITE" id="PS50112">
    <property type="entry name" value="PAS"/>
    <property type="match status" value="1"/>
</dbReference>
<feature type="transmembrane region" description="Helical" evidence="1">
    <location>
        <begin position="307"/>
        <end position="329"/>
    </location>
</feature>
<keyword evidence="1" id="KW-1133">Transmembrane helix</keyword>
<dbReference type="SMART" id="SM00091">
    <property type="entry name" value="PAS"/>
    <property type="match status" value="1"/>
</dbReference>
<feature type="transmembrane region" description="Helical" evidence="1">
    <location>
        <begin position="21"/>
        <end position="39"/>
    </location>
</feature>
<accession>Q2W337</accession>
<dbReference type="EMBL" id="AP007255">
    <property type="protein sequence ID" value="BAE51738.1"/>
    <property type="molecule type" value="Genomic_DNA"/>
</dbReference>
<dbReference type="Gene3D" id="3.30.450.40">
    <property type="match status" value="1"/>
</dbReference>
<sequence>MVGGSMDSVGRFIALRLNLSRLLLAAMTGVIGLCSFFIANEVKEQGRLSLLQSEAYRHGIEIMSQTLNGNLMGAVAVLGLLDGEIKGEAMGAVPPNSPRMVGMLGSVAGAHAAHGVFLVGQDGVVHSSWDSSGRPSTGTNVRFRPYFQMAMQSKENVYAAVSLARGDRSLYFTAPIFSDTTRTGPAVGGVVARTDLSKIDAMLRDKADISLLLSPQGVVFAGSRGEWIGFLAERPSAADLAAIRDLKQFGAMFETAEPSILPFSTREGRVRLDGRSYAVARARVQWNDPFGDWTLVLMEDLSRTVPLAGSAVLGAAAAAVAGSLLLALLNMLRSRHAQQVSADRLAEFARTQQSMAERKAQLAAAAMRLQQAKTVSDLADCFLRESRALIGTLQGLVYVRAGSGGTTMSLAAGYAVGAAVAPEISDGEGLLGECACSGRLRVVVTPAEGPWIIESGLGETRPGAVIMAPVQLNDAVLGVVEVAVLGVPDEEATQQFEDLVRILALNLELVRQHQRTEERLEEASVAERAKGEQLAFQQVLVDAMPYPVFTLDAHSRFLGANRAFEVAFGIGKENLTGRRMIDLEFLPEASRAVFQSESEEIIAAIGRGRRDLSLPLADGRTHDILYFLSGFADPNGLPGGLVGAFVDLSAISRSGGAP</sequence>
<dbReference type="STRING" id="342108.amb2934"/>
<feature type="domain" description="PAS" evidence="2">
    <location>
        <begin position="540"/>
        <end position="588"/>
    </location>
</feature>
<dbReference type="InterPro" id="IPR035965">
    <property type="entry name" value="PAS-like_dom_sf"/>
</dbReference>
<protein>
    <submittedName>
        <fullName evidence="3">C4-dicarboxylate transport sensor protein dctB</fullName>
    </submittedName>
</protein>
<reference evidence="3 4" key="1">
    <citation type="journal article" date="2005" name="DNA Res.">
        <title>Complete genome sequence of the facultative anaerobic magnetotactic bacterium Magnetospirillum sp. strain AMB-1.</title>
        <authorList>
            <person name="Matsunaga T."/>
            <person name="Okamura Y."/>
            <person name="Fukuda Y."/>
            <person name="Wahyudi A.T."/>
            <person name="Murase Y."/>
            <person name="Takeyama H."/>
        </authorList>
    </citation>
    <scope>NUCLEOTIDE SEQUENCE [LARGE SCALE GENOMIC DNA]</scope>
    <source>
        <strain evidence="4">ATCC 700264 / AMB-1</strain>
    </source>
</reference>
<dbReference type="GO" id="GO:0006355">
    <property type="term" value="P:regulation of DNA-templated transcription"/>
    <property type="evidence" value="ECO:0007669"/>
    <property type="project" value="InterPro"/>
</dbReference>
<dbReference type="Pfam" id="PF00989">
    <property type="entry name" value="PAS"/>
    <property type="match status" value="1"/>
</dbReference>
<evidence type="ECO:0000259" key="2">
    <source>
        <dbReference type="PROSITE" id="PS50112"/>
    </source>
</evidence>
<keyword evidence="1" id="KW-0472">Membrane</keyword>
<keyword evidence="4" id="KW-1185">Reference proteome</keyword>
<gene>
    <name evidence="3" type="ordered locus">amb2934</name>
</gene>
<keyword evidence="1" id="KW-0812">Transmembrane</keyword>
<proteinExistence type="predicted"/>
<dbReference type="SUPFAM" id="SSF55785">
    <property type="entry name" value="PYP-like sensor domain (PAS domain)"/>
    <property type="match status" value="1"/>
</dbReference>
<dbReference type="Proteomes" id="UP000007058">
    <property type="component" value="Chromosome"/>
</dbReference>
<organism evidence="3 4">
    <name type="scientific">Paramagnetospirillum magneticum (strain ATCC 700264 / AMB-1)</name>
    <name type="common">Magnetospirillum magneticum</name>
    <dbReference type="NCBI Taxonomy" id="342108"/>
    <lineage>
        <taxon>Bacteria</taxon>
        <taxon>Pseudomonadati</taxon>
        <taxon>Pseudomonadota</taxon>
        <taxon>Alphaproteobacteria</taxon>
        <taxon>Rhodospirillales</taxon>
        <taxon>Magnetospirillaceae</taxon>
        <taxon>Paramagnetospirillum</taxon>
    </lineage>
</organism>
<dbReference type="InterPro" id="IPR029016">
    <property type="entry name" value="GAF-like_dom_sf"/>
</dbReference>
<name>Q2W337_PARM1</name>
<dbReference type="SUPFAM" id="SSF55781">
    <property type="entry name" value="GAF domain-like"/>
    <property type="match status" value="1"/>
</dbReference>
<dbReference type="InterPro" id="IPR000014">
    <property type="entry name" value="PAS"/>
</dbReference>
<dbReference type="InterPro" id="IPR013767">
    <property type="entry name" value="PAS_fold"/>
</dbReference>
<dbReference type="AlphaFoldDB" id="Q2W337"/>
<evidence type="ECO:0000256" key="1">
    <source>
        <dbReference type="SAM" id="Phobius"/>
    </source>
</evidence>
<dbReference type="Gene3D" id="3.30.450.20">
    <property type="entry name" value="PAS domain"/>
    <property type="match status" value="2"/>
</dbReference>
<evidence type="ECO:0000313" key="4">
    <source>
        <dbReference type="Proteomes" id="UP000007058"/>
    </source>
</evidence>
<dbReference type="HOGENOM" id="CLU_027413_0_0_5"/>
<dbReference type="KEGG" id="mag:amb2934"/>
<evidence type="ECO:0000313" key="3">
    <source>
        <dbReference type="EMBL" id="BAE51738.1"/>
    </source>
</evidence>
<dbReference type="CDD" id="cd00130">
    <property type="entry name" value="PAS"/>
    <property type="match status" value="1"/>
</dbReference>